<dbReference type="SMART" id="SM00471">
    <property type="entry name" value="HDc"/>
    <property type="match status" value="1"/>
</dbReference>
<keyword evidence="2" id="KW-1133">Transmembrane helix</keyword>
<dbReference type="SUPFAM" id="SSF109604">
    <property type="entry name" value="HD-domain/PDEase-like"/>
    <property type="match status" value="1"/>
</dbReference>
<name>X0ZP07_9ZZZZ</name>
<dbReference type="CDD" id="cd00077">
    <property type="entry name" value="HDc"/>
    <property type="match status" value="1"/>
</dbReference>
<dbReference type="EMBL" id="BART01000035">
    <property type="protein sequence ID" value="GAG62113.1"/>
    <property type="molecule type" value="Genomic_DNA"/>
</dbReference>
<feature type="domain" description="HD" evidence="3">
    <location>
        <begin position="309"/>
        <end position="431"/>
    </location>
</feature>
<sequence>MWIGAIFYTFIILYASILSTPEESLVVTLIAFVFYSLTVLLIYLGLIPYKEFFIFTPSLYQNSQYVITTTLAIAVVFFSIFFSGKNFAQTLKQKNDELAQAKKKLEELSNKLEGKVKLRTNELKKSKDRLFILYQISRSINSTLELDNILKVILDFSVKISGANRGSVLLLDEKKNVFFIKAAYNLSEKIIRKVTFAKDENTIGWVVKNKKPLYIKDLEKDKRFSKKEETDYKLKQLLMVPIIIEGEVKGVINLDNASFTTDIINLLESFSEQAAVAINNARLYQKIQDSYFEIVKALAQAIEAKDPYTHGHSVRVMEYAVLIAQKLGLPEEEIESLRYAAILHDIGKIGVRGIILNNPDGLTDEEYDEIKKHPLIGEDIIQPIELLQPIRPLIRHHHEWYNGKGYPDGLSGENIPLGARILAVTDAYDAMKSDRPYRKALTEETAIQELKRGSSTQFEPKIVKIFLEIQKQNLSRNNSPLTN</sequence>
<accession>X0ZP07</accession>
<dbReference type="AlphaFoldDB" id="X0ZP07"/>
<dbReference type="InterPro" id="IPR006674">
    <property type="entry name" value="HD_domain"/>
</dbReference>
<feature type="transmembrane region" description="Helical" evidence="2">
    <location>
        <begin position="65"/>
        <end position="84"/>
    </location>
</feature>
<feature type="domain" description="HD-GYP" evidence="4">
    <location>
        <begin position="287"/>
        <end position="482"/>
    </location>
</feature>
<dbReference type="PROSITE" id="PS51832">
    <property type="entry name" value="HD_GYP"/>
    <property type="match status" value="1"/>
</dbReference>
<dbReference type="InterPro" id="IPR003607">
    <property type="entry name" value="HD/PDEase_dom"/>
</dbReference>
<feature type="transmembrane region" description="Helical" evidence="2">
    <location>
        <begin position="25"/>
        <end position="44"/>
    </location>
</feature>
<dbReference type="SMART" id="SM00065">
    <property type="entry name" value="GAF"/>
    <property type="match status" value="1"/>
</dbReference>
<dbReference type="PANTHER" id="PTHR43155">
    <property type="entry name" value="CYCLIC DI-GMP PHOSPHODIESTERASE PA4108-RELATED"/>
    <property type="match status" value="1"/>
</dbReference>
<dbReference type="Gene3D" id="3.30.450.40">
    <property type="match status" value="1"/>
</dbReference>
<comment type="caution">
    <text evidence="5">The sequence shown here is derived from an EMBL/GenBank/DDBJ whole genome shotgun (WGS) entry which is preliminary data.</text>
</comment>
<dbReference type="InterPro" id="IPR003018">
    <property type="entry name" value="GAF"/>
</dbReference>
<evidence type="ECO:0000256" key="2">
    <source>
        <dbReference type="SAM" id="Phobius"/>
    </source>
</evidence>
<dbReference type="PANTHER" id="PTHR43155:SF2">
    <property type="entry name" value="CYCLIC DI-GMP PHOSPHODIESTERASE PA4108"/>
    <property type="match status" value="1"/>
</dbReference>
<keyword evidence="1" id="KW-0175">Coiled coil</keyword>
<dbReference type="Gene3D" id="1.10.3210.10">
    <property type="entry name" value="Hypothetical protein af1432"/>
    <property type="match status" value="1"/>
</dbReference>
<evidence type="ECO:0000259" key="3">
    <source>
        <dbReference type="PROSITE" id="PS51831"/>
    </source>
</evidence>
<evidence type="ECO:0000259" key="4">
    <source>
        <dbReference type="PROSITE" id="PS51832"/>
    </source>
</evidence>
<dbReference type="InterPro" id="IPR029016">
    <property type="entry name" value="GAF-like_dom_sf"/>
</dbReference>
<evidence type="ECO:0000313" key="5">
    <source>
        <dbReference type="EMBL" id="GAG62113.1"/>
    </source>
</evidence>
<dbReference type="InterPro" id="IPR037522">
    <property type="entry name" value="HD_GYP_dom"/>
</dbReference>
<feature type="coiled-coil region" evidence="1">
    <location>
        <begin position="84"/>
        <end position="118"/>
    </location>
</feature>
<dbReference type="SUPFAM" id="SSF55781">
    <property type="entry name" value="GAF domain-like"/>
    <property type="match status" value="1"/>
</dbReference>
<dbReference type="PROSITE" id="PS51831">
    <property type="entry name" value="HD"/>
    <property type="match status" value="1"/>
</dbReference>
<organism evidence="5">
    <name type="scientific">marine sediment metagenome</name>
    <dbReference type="NCBI Taxonomy" id="412755"/>
    <lineage>
        <taxon>unclassified sequences</taxon>
        <taxon>metagenomes</taxon>
        <taxon>ecological metagenomes</taxon>
    </lineage>
</organism>
<keyword evidence="2" id="KW-0812">Transmembrane</keyword>
<keyword evidence="2" id="KW-0472">Membrane</keyword>
<reference evidence="5" key="1">
    <citation type="journal article" date="2014" name="Front. Microbiol.">
        <title>High frequency of phylogenetically diverse reductive dehalogenase-homologous genes in deep subseafloor sedimentary metagenomes.</title>
        <authorList>
            <person name="Kawai M."/>
            <person name="Futagami T."/>
            <person name="Toyoda A."/>
            <person name="Takaki Y."/>
            <person name="Nishi S."/>
            <person name="Hori S."/>
            <person name="Arai W."/>
            <person name="Tsubouchi T."/>
            <person name="Morono Y."/>
            <person name="Uchiyama I."/>
            <person name="Ito T."/>
            <person name="Fujiyama A."/>
            <person name="Inagaki F."/>
            <person name="Takami H."/>
        </authorList>
    </citation>
    <scope>NUCLEOTIDE SEQUENCE</scope>
    <source>
        <strain evidence="5">Expedition CK06-06</strain>
    </source>
</reference>
<gene>
    <name evidence="5" type="ORF">S01H4_00294</name>
</gene>
<evidence type="ECO:0000256" key="1">
    <source>
        <dbReference type="SAM" id="Coils"/>
    </source>
</evidence>
<protein>
    <submittedName>
        <fullName evidence="5">Uncharacterized protein</fullName>
    </submittedName>
</protein>
<dbReference type="Pfam" id="PF13185">
    <property type="entry name" value="GAF_2"/>
    <property type="match status" value="1"/>
</dbReference>
<proteinExistence type="predicted"/>
<dbReference type="Pfam" id="PF13487">
    <property type="entry name" value="HD_5"/>
    <property type="match status" value="1"/>
</dbReference>